<dbReference type="InterPro" id="IPR001214">
    <property type="entry name" value="SET_dom"/>
</dbReference>
<dbReference type="GeneID" id="6010673"/>
<dbReference type="InParanoid" id="A8NJ83"/>
<dbReference type="PROSITE" id="PS50868">
    <property type="entry name" value="POST_SET"/>
    <property type="match status" value="1"/>
</dbReference>
<evidence type="ECO:0000256" key="5">
    <source>
        <dbReference type="ARBA" id="ARBA00022454"/>
    </source>
</evidence>
<evidence type="ECO:0000313" key="19">
    <source>
        <dbReference type="EMBL" id="EAU87663.2"/>
    </source>
</evidence>
<evidence type="ECO:0000256" key="10">
    <source>
        <dbReference type="ARBA" id="ARBA00023015"/>
    </source>
</evidence>
<dbReference type="PANTHER" id="PTHR22884">
    <property type="entry name" value="SET DOMAIN PROTEINS"/>
    <property type="match status" value="1"/>
</dbReference>
<keyword evidence="6" id="KW-0678">Repressor</keyword>
<dbReference type="GO" id="GO:0032259">
    <property type="term" value="P:methylation"/>
    <property type="evidence" value="ECO:0007669"/>
    <property type="project" value="UniProtKB-KW"/>
</dbReference>
<evidence type="ECO:0000256" key="14">
    <source>
        <dbReference type="ARBA" id="ARBA00047545"/>
    </source>
</evidence>
<evidence type="ECO:0000256" key="3">
    <source>
        <dbReference type="ARBA" id="ARBA00012178"/>
    </source>
</evidence>
<feature type="region of interest" description="Disordered" evidence="15">
    <location>
        <begin position="1"/>
        <end position="107"/>
    </location>
</feature>
<dbReference type="GO" id="GO:0140955">
    <property type="term" value="F:histone H3K36 trimethyltransferase activity"/>
    <property type="evidence" value="ECO:0007669"/>
    <property type="project" value="UniProtKB-EC"/>
</dbReference>
<keyword evidence="7" id="KW-0489">Methyltransferase</keyword>
<dbReference type="InterPro" id="IPR044437">
    <property type="entry name" value="SETD2/Set2_SET"/>
</dbReference>
<feature type="compositionally biased region" description="Basic and acidic residues" evidence="15">
    <location>
        <begin position="40"/>
        <end position="50"/>
    </location>
</feature>
<dbReference type="Pfam" id="PF08236">
    <property type="entry name" value="SRI"/>
    <property type="match status" value="1"/>
</dbReference>
<dbReference type="GO" id="GO:0006355">
    <property type="term" value="P:regulation of DNA-templated transcription"/>
    <property type="evidence" value="ECO:0007669"/>
    <property type="project" value="InterPro"/>
</dbReference>
<evidence type="ECO:0000256" key="9">
    <source>
        <dbReference type="ARBA" id="ARBA00022691"/>
    </source>
</evidence>
<keyword evidence="9" id="KW-0949">S-adenosyl-L-methionine</keyword>
<accession>A8NJ83</accession>
<reference evidence="19 20" key="1">
    <citation type="journal article" date="2010" name="Proc. Natl. Acad. Sci. U.S.A.">
        <title>Insights into evolution of multicellular fungi from the assembled chromosomes of the mushroom Coprinopsis cinerea (Coprinus cinereus).</title>
        <authorList>
            <person name="Stajich J.E."/>
            <person name="Wilke S.K."/>
            <person name="Ahren D."/>
            <person name="Au C.H."/>
            <person name="Birren B.W."/>
            <person name="Borodovsky M."/>
            <person name="Burns C."/>
            <person name="Canback B."/>
            <person name="Casselton L.A."/>
            <person name="Cheng C.K."/>
            <person name="Deng J."/>
            <person name="Dietrich F.S."/>
            <person name="Fargo D.C."/>
            <person name="Farman M.L."/>
            <person name="Gathman A.C."/>
            <person name="Goldberg J."/>
            <person name="Guigo R."/>
            <person name="Hoegger P.J."/>
            <person name="Hooker J.B."/>
            <person name="Huggins A."/>
            <person name="James T.Y."/>
            <person name="Kamada T."/>
            <person name="Kilaru S."/>
            <person name="Kodira C."/>
            <person name="Kues U."/>
            <person name="Kupfer D."/>
            <person name="Kwan H.S."/>
            <person name="Lomsadze A."/>
            <person name="Li W."/>
            <person name="Lilly W.W."/>
            <person name="Ma L.J."/>
            <person name="Mackey A.J."/>
            <person name="Manning G."/>
            <person name="Martin F."/>
            <person name="Muraguchi H."/>
            <person name="Natvig D.O."/>
            <person name="Palmerini H."/>
            <person name="Ramesh M.A."/>
            <person name="Rehmeyer C.J."/>
            <person name="Roe B.A."/>
            <person name="Shenoy N."/>
            <person name="Stanke M."/>
            <person name="Ter-Hovhannisyan V."/>
            <person name="Tunlid A."/>
            <person name="Velagapudi R."/>
            <person name="Vision T.J."/>
            <person name="Zeng Q."/>
            <person name="Zolan M.E."/>
            <person name="Pukkila P.J."/>
        </authorList>
    </citation>
    <scope>NUCLEOTIDE SEQUENCE [LARGE SCALE GENOMIC DNA]</scope>
    <source>
        <strain evidence="20">Okayama-7 / 130 / ATCC MYA-4618 / FGSC 9003</strain>
    </source>
</reference>
<dbReference type="PROSITE" id="PS51568">
    <property type="entry name" value="SAM_MT43_SET2_1"/>
    <property type="match status" value="1"/>
</dbReference>
<organism evidence="19 20">
    <name type="scientific">Coprinopsis cinerea (strain Okayama-7 / 130 / ATCC MYA-4618 / FGSC 9003)</name>
    <name type="common">Inky cap fungus</name>
    <name type="synonym">Hormographiella aspergillata</name>
    <dbReference type="NCBI Taxonomy" id="240176"/>
    <lineage>
        <taxon>Eukaryota</taxon>
        <taxon>Fungi</taxon>
        <taxon>Dikarya</taxon>
        <taxon>Basidiomycota</taxon>
        <taxon>Agaricomycotina</taxon>
        <taxon>Agaricomycetes</taxon>
        <taxon>Agaricomycetidae</taxon>
        <taxon>Agaricales</taxon>
        <taxon>Agaricineae</taxon>
        <taxon>Psathyrellaceae</taxon>
        <taxon>Coprinopsis</taxon>
    </lineage>
</organism>
<feature type="domain" description="AWS" evidence="18">
    <location>
        <begin position="142"/>
        <end position="190"/>
    </location>
</feature>
<evidence type="ECO:0000313" key="20">
    <source>
        <dbReference type="Proteomes" id="UP000001861"/>
    </source>
</evidence>
<evidence type="ECO:0000256" key="15">
    <source>
        <dbReference type="SAM" id="MobiDB-lite"/>
    </source>
</evidence>
<feature type="compositionally biased region" description="Polar residues" evidence="15">
    <location>
        <begin position="9"/>
        <end position="23"/>
    </location>
</feature>
<dbReference type="InterPro" id="IPR038190">
    <property type="entry name" value="SRI_sf"/>
</dbReference>
<keyword evidence="5" id="KW-0158">Chromosome</keyword>
<dbReference type="PROSITE" id="PS51215">
    <property type="entry name" value="AWS"/>
    <property type="match status" value="1"/>
</dbReference>
<dbReference type="FunCoup" id="A8NJ83">
    <property type="interactions" value="83"/>
</dbReference>
<dbReference type="PROSITE" id="PS50280">
    <property type="entry name" value="SET"/>
    <property type="match status" value="1"/>
</dbReference>
<dbReference type="EMBL" id="AACS02000010">
    <property type="protein sequence ID" value="EAU87663.2"/>
    <property type="molecule type" value="Genomic_DNA"/>
</dbReference>
<comment type="catalytic activity">
    <reaction evidence="14">
        <text>L-lysyl(36)-[histone H3] + 3 S-adenosyl-L-methionine = N(6),N(6),N(6)-trimethyl-L-lysyl(36)-[histone H3] + 3 S-adenosyl-L-homocysteine + 3 H(+)</text>
        <dbReference type="Rhea" id="RHEA:60324"/>
        <dbReference type="Rhea" id="RHEA-COMP:9785"/>
        <dbReference type="Rhea" id="RHEA-COMP:15536"/>
        <dbReference type="ChEBI" id="CHEBI:15378"/>
        <dbReference type="ChEBI" id="CHEBI:29969"/>
        <dbReference type="ChEBI" id="CHEBI:57856"/>
        <dbReference type="ChEBI" id="CHEBI:59789"/>
        <dbReference type="ChEBI" id="CHEBI:61961"/>
        <dbReference type="EC" id="2.1.1.359"/>
    </reaction>
</comment>
<evidence type="ECO:0000259" key="16">
    <source>
        <dbReference type="PROSITE" id="PS50280"/>
    </source>
</evidence>
<evidence type="ECO:0000256" key="2">
    <source>
        <dbReference type="ARBA" id="ARBA00004286"/>
    </source>
</evidence>
<evidence type="ECO:0000259" key="18">
    <source>
        <dbReference type="PROSITE" id="PS51215"/>
    </source>
</evidence>
<dbReference type="Proteomes" id="UP000001861">
    <property type="component" value="Unassembled WGS sequence"/>
</dbReference>
<feature type="compositionally biased region" description="Polar residues" evidence="15">
    <location>
        <begin position="741"/>
        <end position="764"/>
    </location>
</feature>
<dbReference type="eggNOG" id="KOG4442">
    <property type="taxonomic scope" value="Eukaryota"/>
</dbReference>
<evidence type="ECO:0000256" key="7">
    <source>
        <dbReference type="ARBA" id="ARBA00022603"/>
    </source>
</evidence>
<comment type="caution">
    <text evidence="19">The sequence shown here is derived from an EMBL/GenBank/DDBJ whole genome shotgun (WGS) entry which is preliminary data.</text>
</comment>
<feature type="region of interest" description="Disordered" evidence="15">
    <location>
        <begin position="737"/>
        <end position="826"/>
    </location>
</feature>
<evidence type="ECO:0000256" key="6">
    <source>
        <dbReference type="ARBA" id="ARBA00022491"/>
    </source>
</evidence>
<dbReference type="AlphaFoldDB" id="A8NJ83"/>
<dbReference type="OrthoDB" id="422362at2759"/>
<dbReference type="SMART" id="SM00508">
    <property type="entry name" value="PostSET"/>
    <property type="match status" value="1"/>
</dbReference>
<keyword evidence="20" id="KW-1185">Reference proteome</keyword>
<comment type="subcellular location">
    <subcellularLocation>
        <location evidence="2">Chromosome</location>
    </subcellularLocation>
    <subcellularLocation>
        <location evidence="1">Nucleus</location>
    </subcellularLocation>
</comment>
<dbReference type="GO" id="GO:0005634">
    <property type="term" value="C:nucleus"/>
    <property type="evidence" value="ECO:0007669"/>
    <property type="project" value="UniProtKB-SubCell"/>
</dbReference>
<evidence type="ECO:0000256" key="8">
    <source>
        <dbReference type="ARBA" id="ARBA00022679"/>
    </source>
</evidence>
<feature type="region of interest" description="Disordered" evidence="15">
    <location>
        <begin position="507"/>
        <end position="537"/>
    </location>
</feature>
<dbReference type="InterPro" id="IPR013257">
    <property type="entry name" value="SRI"/>
</dbReference>
<evidence type="ECO:0000259" key="17">
    <source>
        <dbReference type="PROSITE" id="PS50868"/>
    </source>
</evidence>
<dbReference type="OMA" id="AQSQPCY"/>
<dbReference type="VEuPathDB" id="FungiDB:CC1G_09124"/>
<dbReference type="SMART" id="SM00317">
    <property type="entry name" value="SET"/>
    <property type="match status" value="1"/>
</dbReference>
<gene>
    <name evidence="19" type="ORF">CC1G_09124</name>
</gene>
<evidence type="ECO:0000256" key="4">
    <source>
        <dbReference type="ARBA" id="ARBA00018028"/>
    </source>
</evidence>
<dbReference type="SUPFAM" id="SSF82199">
    <property type="entry name" value="SET domain"/>
    <property type="match status" value="1"/>
</dbReference>
<dbReference type="HOGENOM" id="CLU_008492_1_1_1"/>
<feature type="compositionally biased region" description="Low complexity" evidence="15">
    <location>
        <begin position="71"/>
        <end position="93"/>
    </location>
</feature>
<dbReference type="SMART" id="SM00570">
    <property type="entry name" value="AWS"/>
    <property type="match status" value="1"/>
</dbReference>
<keyword evidence="12" id="KW-0539">Nucleus</keyword>
<proteinExistence type="predicted"/>
<keyword evidence="10" id="KW-0805">Transcription regulation</keyword>
<feature type="domain" description="Post-SET" evidence="17">
    <location>
        <begin position="316"/>
        <end position="332"/>
    </location>
</feature>
<name>A8NJ83_COPC7</name>
<dbReference type="InterPro" id="IPR006560">
    <property type="entry name" value="AWS_dom"/>
</dbReference>
<feature type="compositionally biased region" description="Acidic residues" evidence="15">
    <location>
        <begin position="786"/>
        <end position="798"/>
    </location>
</feature>
<feature type="region of interest" description="Disordered" evidence="15">
    <location>
        <begin position="627"/>
        <end position="650"/>
    </location>
</feature>
<dbReference type="STRING" id="240176.A8NJ83"/>
<dbReference type="InterPro" id="IPR050777">
    <property type="entry name" value="SET2_Histone-Lys_MeTrsfase"/>
</dbReference>
<feature type="domain" description="SET" evidence="16">
    <location>
        <begin position="192"/>
        <end position="309"/>
    </location>
</feature>
<dbReference type="InterPro" id="IPR003616">
    <property type="entry name" value="Post-SET_dom"/>
</dbReference>
<dbReference type="CDD" id="cd19172">
    <property type="entry name" value="SET_SETD2"/>
    <property type="match status" value="1"/>
</dbReference>
<dbReference type="InterPro" id="IPR046341">
    <property type="entry name" value="SET_dom_sf"/>
</dbReference>
<evidence type="ECO:0000256" key="1">
    <source>
        <dbReference type="ARBA" id="ARBA00004123"/>
    </source>
</evidence>
<dbReference type="KEGG" id="cci:CC1G_09124"/>
<dbReference type="GO" id="GO:0005694">
    <property type="term" value="C:chromosome"/>
    <property type="evidence" value="ECO:0007669"/>
    <property type="project" value="UniProtKB-SubCell"/>
</dbReference>
<evidence type="ECO:0000256" key="13">
    <source>
        <dbReference type="ARBA" id="ARBA00030091"/>
    </source>
</evidence>
<dbReference type="Pfam" id="PF00856">
    <property type="entry name" value="SET"/>
    <property type="match status" value="1"/>
</dbReference>
<feature type="compositionally biased region" description="Gly residues" evidence="15">
    <location>
        <begin position="769"/>
        <end position="779"/>
    </location>
</feature>
<dbReference type="RefSeq" id="XP_001834167.2">
    <property type="nucleotide sequence ID" value="XM_001834115.2"/>
</dbReference>
<dbReference type="EC" id="2.1.1.359" evidence="3"/>
<evidence type="ECO:0000256" key="11">
    <source>
        <dbReference type="ARBA" id="ARBA00023163"/>
    </source>
</evidence>
<keyword evidence="8" id="KW-0808">Transferase</keyword>
<dbReference type="Pfam" id="PF17907">
    <property type="entry name" value="AWS"/>
    <property type="match status" value="1"/>
</dbReference>
<feature type="compositionally biased region" description="Basic and acidic residues" evidence="15">
    <location>
        <begin position="806"/>
        <end position="826"/>
    </location>
</feature>
<evidence type="ECO:0000256" key="12">
    <source>
        <dbReference type="ARBA" id="ARBA00023242"/>
    </source>
</evidence>
<dbReference type="Gene3D" id="2.170.270.10">
    <property type="entry name" value="SET domain"/>
    <property type="match status" value="1"/>
</dbReference>
<dbReference type="InterPro" id="IPR025788">
    <property type="entry name" value="Set2_fungi"/>
</dbReference>
<protein>
    <recommendedName>
        <fullName evidence="4">Histone-lysine N-methyltransferase, H3 lysine-36 specific</fullName>
        <ecNumber evidence="3">2.1.1.359</ecNumber>
    </recommendedName>
    <alternativeName>
        <fullName evidence="13">SET domain-containing protein 2</fullName>
    </alternativeName>
</protein>
<keyword evidence="11" id="KW-0804">Transcription</keyword>
<dbReference type="Gene3D" id="1.10.1740.100">
    <property type="entry name" value="Set2, Rpb1 interacting domain"/>
    <property type="match status" value="1"/>
</dbReference>
<sequence length="826" mass="92686">MSAAATDNYPVSSDTLATDTNMALDTVQPGLEGEPMSVDVKPDLNLKTEDSLVPPSTSLADLDMKGEKSDSSSSLNGSPNESSKSSSPTATSSKPQKASTPGPQLIGDLPIAREDALKTFNEIPFNNYQFKSLGRSRESVLKTFAPCVDNEDNACGPYSDCINRLTQVECLPEDCRCRSHCQNQRFQKRQYANIEIVLTEKKGYGLRAEDDIPKDSFIYEYVGDVVSPNSFKKRMREYAEEGIQHFYFMMLQKDEFIDATKSGGIGRFANHSCNPNCYVAKWTVGDHVRMGIFSKRLIRKHEELTFNYNVDRYGHQAQTCYCGEPNCIGFIGGKTQTDVATMDDLYLDALGITDEDDVAALKGTKKKKGKKIDDPDFMPSVKPIVEKEVPKVVQAIRQTSNRKVLYKLLTRIKITDDQAALRQIMRLRGYSVMKNVLEDYVADLDLVELVLQCLESWPLLNRNKVDDSQIMTSVEGHATSERESLQALAKKLMEHWQSLPLYNRIPKRALPQDDGPSKDKPDTPTLDPYEEQIKRRRQEEEQKLRWVRIRAQQLEREKQQRQFREHQRGLVKDLYDPFPPQPQKPSVDTSSKMQEMLKAIIANATETVAAEEKRKAEEAEAKAKAEAAAAEKAARRKARAAAKKAMTPEEKEALKEKRLMKLIGAVVVKSMSKYARGLQKDYFKKYAKELTQVITEKEKKSSSYKEGRLESLSEEKVAKIKKFSKDYIAKVLRKLEKAGKYSSQSSRATTEQTGASSSTHTQTPNSLDGGDGSINGGGEVPMSVEEAMDMEEDSDVDADGSVAGDEEQRRAFRNGDGREDGSKTMK</sequence>